<dbReference type="Pfam" id="PF15711">
    <property type="entry name" value="ILEI"/>
    <property type="match status" value="2"/>
</dbReference>
<protein>
    <submittedName>
        <fullName evidence="2">Insulin-like growth factor binding protein, N-terminal</fullName>
    </submittedName>
</protein>
<dbReference type="InterPro" id="IPR000742">
    <property type="entry name" value="EGF"/>
</dbReference>
<feature type="domain" description="EGF-like" evidence="1">
    <location>
        <begin position="1168"/>
        <end position="1214"/>
    </location>
</feature>
<dbReference type="CDD" id="cd00064">
    <property type="entry name" value="FU"/>
    <property type="match status" value="2"/>
</dbReference>
<dbReference type="SMART" id="SM00261">
    <property type="entry name" value="FU"/>
    <property type="match status" value="6"/>
</dbReference>
<dbReference type="EMBL" id="LDAU01000154">
    <property type="protein sequence ID" value="KRX02562.1"/>
    <property type="molecule type" value="Genomic_DNA"/>
</dbReference>
<dbReference type="InterPro" id="IPR009030">
    <property type="entry name" value="Growth_fac_rcpt_cys_sf"/>
</dbReference>
<sequence length="1309" mass="148015">MTAQAFFPNLYCKVQFVEIAKEFTEFDLSAANFAGWSTTRTGFVNCQGIEYAGQFYERDIIKKTYNLPPHYIVYFSANLNIVYELEPDDKTYIIIDGVTYFYISGVDGANLRDIGCDGQDSNRYYYPIAYEIPHTASTVEILFQAIMTINPIAASQEGFVFRDIYVEVEACHDTCLTCDGKTRYDCLTCPTGADLINNNSGTSCFCQEGYYAFEWECHTTCPTGYTGDDVNRVCIKNCVDFCASCSGIFESLCDVCETGYYNLNGNCVDRCPFFTNIVGTDCIDVDYTTYDNPETLSLDLVNKRASHGMVRSDGWSFNHQETFYGKQFTNIAHTVCDDRILLGGFNLLRYSICKPYCILEKSVYNLTPHYGLRLKFQFWAGNDWQGETLKVIINRRTVVYTISHTHVASTQDISCGRWDDYNSNDYIYDIELDEIAHTSSALSLQFQWEQTQYLYQAWAGFRDIQIVLMKCPDECEACENASGCTECIVSRTGVPACEEPDYGFFDDDQVIYGQCAYKCSSCESDLVTCTGCRFDEDPSSTPNCEKPYNCMVYGKVFSGQKKVGGGFKFYLDGEDQQIPTSQGITIVQLDKLGNIIDYNTFDTEQTQNYQPVQDMIDYIESIPTYNLVALGINYGGTRLLDDAAYETLAKIGWDVDEEIGFYDGYAVIGQKLEERNYIADKFHISYDLEQETIVEACLVWCDWECAECSGTPDNCTKCKYFGAEPPTCENQDYCLAYVSLESGIGGGNDYANYYLDGEIQEIDTYNGVNVLQVNDQGEIEVQKIFKTGESDTEIDNFMFYLENLEEDDDIYYLFINKGDAYEYFTSNTYYEKMQTNINYRKQHKLYDNTGFVMMTQKGNSIYTTPYQIKNHQADIQVCLKNCFYGCQDCEGSSTTCTACAHPDRQMPNCTLPEKCGTFITLIAGGYYFSDLSLNGQKHFVYINDISIQVQEVQGLHFIVLDNYSQIEDKQNFQYDYSTTELNDMFVFIDNIEIGKFVLVTGITNPAFGLNSTAYEKLQDLGLDSQVILESNQPFVMIGQKGAAPGTSLYSVGEDKPGFATVQSCLFECEYQCDTCLGSKSTCSTCSDINRENAPTCNCKDGYYDDGENAECLKCPEQCLTCSSATECIICAVLPLPGIEYQPYENRYETPDCKCKSGFFLDQFKKCEPCQYPCKECQGAADQCTSCSLTDNNKLPPSCSCNTGYYISESQNTCLKCESPCDQCVSKNQCKTCKKESNRSRFPPCYCLDGYYDNEDGDCTECPIKCTKCLDQDTCYECSDPSEEPPYCSSSVLQFSYLLIWIVLIMLIQI</sequence>
<dbReference type="OMA" id="PICDGSY"/>
<dbReference type="SUPFAM" id="SSF57184">
    <property type="entry name" value="Growth factor receptor domain"/>
    <property type="match status" value="2"/>
</dbReference>
<reference evidence="2 3" key="1">
    <citation type="journal article" date="2015" name="Sci. Rep.">
        <title>Genome of the facultative scuticociliatosis pathogen Pseudocohnilembus persalinus provides insight into its virulence through horizontal gene transfer.</title>
        <authorList>
            <person name="Xiong J."/>
            <person name="Wang G."/>
            <person name="Cheng J."/>
            <person name="Tian M."/>
            <person name="Pan X."/>
            <person name="Warren A."/>
            <person name="Jiang C."/>
            <person name="Yuan D."/>
            <person name="Miao W."/>
        </authorList>
    </citation>
    <scope>NUCLEOTIDE SEQUENCE [LARGE SCALE GENOMIC DNA]</scope>
    <source>
        <strain evidence="2">36N120E</strain>
    </source>
</reference>
<evidence type="ECO:0000259" key="1">
    <source>
        <dbReference type="SMART" id="SM00181"/>
    </source>
</evidence>
<accession>A0A0V0QK71</accession>
<dbReference type="Gene3D" id="2.10.220.10">
    <property type="entry name" value="Hormone Receptor, Insulin-like Growth Factor Receptor 1, Chain A, domain 2"/>
    <property type="match status" value="1"/>
</dbReference>
<dbReference type="InterPro" id="IPR000318">
    <property type="entry name" value="Nase_comp1_CS"/>
</dbReference>
<keyword evidence="3" id="KW-1185">Reference proteome</keyword>
<dbReference type="Proteomes" id="UP000054937">
    <property type="component" value="Unassembled WGS sequence"/>
</dbReference>
<comment type="caution">
    <text evidence="2">The sequence shown here is derived from an EMBL/GenBank/DDBJ whole genome shotgun (WGS) entry which is preliminary data.</text>
</comment>
<feature type="domain" description="EGF-like" evidence="1">
    <location>
        <begin position="1067"/>
        <end position="1112"/>
    </location>
</feature>
<gene>
    <name evidence="2" type="ORF">PPERSA_11902</name>
</gene>
<dbReference type="InParanoid" id="A0A0V0QK71"/>
<dbReference type="PANTHER" id="PTHR15332">
    <property type="entry name" value="PROPROTEIN CONVERTASE SUBTILISIN_KEXIN TYPE 5-LIKE"/>
    <property type="match status" value="1"/>
</dbReference>
<dbReference type="InterPro" id="IPR039477">
    <property type="entry name" value="ILEI/PANDER_dom"/>
</dbReference>
<evidence type="ECO:0000313" key="3">
    <source>
        <dbReference type="Proteomes" id="UP000054937"/>
    </source>
</evidence>
<dbReference type="SMART" id="SM00181">
    <property type="entry name" value="EGF"/>
    <property type="match status" value="4"/>
</dbReference>
<organism evidence="2 3">
    <name type="scientific">Pseudocohnilembus persalinus</name>
    <name type="common">Ciliate</name>
    <dbReference type="NCBI Taxonomy" id="266149"/>
    <lineage>
        <taxon>Eukaryota</taxon>
        <taxon>Sar</taxon>
        <taxon>Alveolata</taxon>
        <taxon>Ciliophora</taxon>
        <taxon>Intramacronucleata</taxon>
        <taxon>Oligohymenophorea</taxon>
        <taxon>Scuticociliatia</taxon>
        <taxon>Philasterida</taxon>
        <taxon>Pseudocohnilembidae</taxon>
        <taxon>Pseudocohnilembus</taxon>
    </lineage>
</organism>
<feature type="domain" description="EGF-like" evidence="1">
    <location>
        <begin position="177"/>
        <end position="218"/>
    </location>
</feature>
<evidence type="ECO:0000313" key="2">
    <source>
        <dbReference type="EMBL" id="KRX02562.1"/>
    </source>
</evidence>
<dbReference type="PANTHER" id="PTHR15332:SF175">
    <property type="entry name" value="PROPROTEIN CONVERTASE SUBTILISIN_KEXIN TYPE 5-LIKE"/>
    <property type="match status" value="1"/>
</dbReference>
<dbReference type="OrthoDB" id="286906at2759"/>
<proteinExistence type="predicted"/>
<dbReference type="PROSITE" id="PS00090">
    <property type="entry name" value="NITROGENASE_1_2"/>
    <property type="match status" value="1"/>
</dbReference>
<dbReference type="InterPro" id="IPR006212">
    <property type="entry name" value="Furin_repeat"/>
</dbReference>
<feature type="domain" description="EGF-like" evidence="1">
    <location>
        <begin position="1120"/>
        <end position="1167"/>
    </location>
</feature>
<name>A0A0V0QK71_PSEPJ</name>